<name>A0AAV5LH02_9ROSI</name>
<evidence type="ECO:0000313" key="2">
    <source>
        <dbReference type="EMBL" id="GKV36493.1"/>
    </source>
</evidence>
<dbReference type="PANTHER" id="PTHR47852">
    <property type="entry name" value="OS06G0298400 PROTEIN"/>
    <property type="match status" value="1"/>
</dbReference>
<evidence type="ECO:0000256" key="1">
    <source>
        <dbReference type="SAM" id="MobiDB-lite"/>
    </source>
</evidence>
<dbReference type="Proteomes" id="UP001054252">
    <property type="component" value="Unassembled WGS sequence"/>
</dbReference>
<organism evidence="2 3">
    <name type="scientific">Rubroshorea leprosula</name>
    <dbReference type="NCBI Taxonomy" id="152421"/>
    <lineage>
        <taxon>Eukaryota</taxon>
        <taxon>Viridiplantae</taxon>
        <taxon>Streptophyta</taxon>
        <taxon>Embryophyta</taxon>
        <taxon>Tracheophyta</taxon>
        <taxon>Spermatophyta</taxon>
        <taxon>Magnoliopsida</taxon>
        <taxon>eudicotyledons</taxon>
        <taxon>Gunneridae</taxon>
        <taxon>Pentapetalae</taxon>
        <taxon>rosids</taxon>
        <taxon>malvids</taxon>
        <taxon>Malvales</taxon>
        <taxon>Dipterocarpaceae</taxon>
        <taxon>Rubroshorea</taxon>
    </lineage>
</organism>
<feature type="region of interest" description="Disordered" evidence="1">
    <location>
        <begin position="170"/>
        <end position="205"/>
    </location>
</feature>
<feature type="compositionally biased region" description="Basic and acidic residues" evidence="1">
    <location>
        <begin position="187"/>
        <end position="205"/>
    </location>
</feature>
<sequence length="205" mass="22653">MYLVNLPSLEPGTQRLGSGEPTSGFRRTHAWVGFRRTHAWVGFHGTQASARRNPGLGSVKPGVGFRRTHVWVPSNPRQGWVPWNPGLGSVKPGVGFLVTRRFSPGQQPPNPLMLLGQYSDDELDDETDKRLEDGIMENSMADHADQVKGPLSEVDAGERQACNLFNQLDQERDSITLNGPRNVEGIGTRETDNYVSSDSDKEKDS</sequence>
<reference evidence="2 3" key="1">
    <citation type="journal article" date="2021" name="Commun. Biol.">
        <title>The genome of Shorea leprosula (Dipterocarpaceae) highlights the ecological relevance of drought in aseasonal tropical rainforests.</title>
        <authorList>
            <person name="Ng K.K.S."/>
            <person name="Kobayashi M.J."/>
            <person name="Fawcett J.A."/>
            <person name="Hatakeyama M."/>
            <person name="Paape T."/>
            <person name="Ng C.H."/>
            <person name="Ang C.C."/>
            <person name="Tnah L.H."/>
            <person name="Lee C.T."/>
            <person name="Nishiyama T."/>
            <person name="Sese J."/>
            <person name="O'Brien M.J."/>
            <person name="Copetti D."/>
            <person name="Mohd Noor M.I."/>
            <person name="Ong R.C."/>
            <person name="Putra M."/>
            <person name="Sireger I.Z."/>
            <person name="Indrioko S."/>
            <person name="Kosugi Y."/>
            <person name="Izuno A."/>
            <person name="Isagi Y."/>
            <person name="Lee S.L."/>
            <person name="Shimizu K.K."/>
        </authorList>
    </citation>
    <scope>NUCLEOTIDE SEQUENCE [LARGE SCALE GENOMIC DNA]</scope>
    <source>
        <strain evidence="2">214</strain>
    </source>
</reference>
<proteinExistence type="predicted"/>
<gene>
    <name evidence="2" type="ORF">SLEP1_g44619</name>
</gene>
<dbReference type="EMBL" id="BPVZ01000116">
    <property type="protein sequence ID" value="GKV36493.1"/>
    <property type="molecule type" value="Genomic_DNA"/>
</dbReference>
<protein>
    <submittedName>
        <fullName evidence="2">Uncharacterized protein</fullName>
    </submittedName>
</protein>
<dbReference type="AlphaFoldDB" id="A0AAV5LH02"/>
<comment type="caution">
    <text evidence="2">The sequence shown here is derived from an EMBL/GenBank/DDBJ whole genome shotgun (WGS) entry which is preliminary data.</text>
</comment>
<keyword evidence="3" id="KW-1185">Reference proteome</keyword>
<accession>A0AAV5LH02</accession>
<evidence type="ECO:0000313" key="3">
    <source>
        <dbReference type="Proteomes" id="UP001054252"/>
    </source>
</evidence>
<dbReference type="PANTHER" id="PTHR47852:SF2">
    <property type="entry name" value="WW DOMAIN-CONTAINING PROTEIN"/>
    <property type="match status" value="1"/>
</dbReference>